<keyword evidence="2" id="KW-0812">Transmembrane</keyword>
<dbReference type="AlphaFoldDB" id="A0A5C6AN76"/>
<proteinExistence type="predicted"/>
<accession>A0A5C6AN76</accession>
<keyword evidence="4" id="KW-1185">Reference proteome</keyword>
<dbReference type="EMBL" id="SJPR01000001">
    <property type="protein sequence ID" value="TWT99613.1"/>
    <property type="molecule type" value="Genomic_DNA"/>
</dbReference>
<comment type="caution">
    <text evidence="3">The sequence shown here is derived from an EMBL/GenBank/DDBJ whole genome shotgun (WGS) entry which is preliminary data.</text>
</comment>
<evidence type="ECO:0000313" key="4">
    <source>
        <dbReference type="Proteomes" id="UP000317421"/>
    </source>
</evidence>
<sequence>MTDIEQLLSGDVNAAAGPESAEQESHRLAARGSILARYNTPSACAATERLDSNWSLWRFIMTHPALGLSAASLVLLCGVAAMWSVLGGPATPAYAQLVEPLLEAKSGSFSLVVLSRGKEVARGKGYFRGPMSRIEKPGDAGSFTIFDGVNGKSLDLSSTEKTATLADIPFFERDKKVAPELMKKYGGGMLGAFRMYLDPACNLKAFGAGCSRDVVEESAPGGGKRRGVRLSTPGMVQTLWADPETGEPDRVEIEIKRIDGVKTVLADFDFNAEPEESLFEMSPPGGYTLDDRTE</sequence>
<evidence type="ECO:0000313" key="3">
    <source>
        <dbReference type="EMBL" id="TWT99613.1"/>
    </source>
</evidence>
<gene>
    <name evidence="3" type="ORF">Pla108_05560</name>
</gene>
<evidence type="ECO:0000256" key="2">
    <source>
        <dbReference type="SAM" id="Phobius"/>
    </source>
</evidence>
<keyword evidence="2" id="KW-1133">Transmembrane helix</keyword>
<protein>
    <recommendedName>
        <fullName evidence="5">Outer membrane lipoprotein carrier protein LolA</fullName>
    </recommendedName>
</protein>
<name>A0A5C6AN76_9BACT</name>
<feature type="transmembrane region" description="Helical" evidence="2">
    <location>
        <begin position="65"/>
        <end position="86"/>
    </location>
</feature>
<evidence type="ECO:0000256" key="1">
    <source>
        <dbReference type="SAM" id="MobiDB-lite"/>
    </source>
</evidence>
<reference evidence="3 4" key="1">
    <citation type="submission" date="2019-02" db="EMBL/GenBank/DDBJ databases">
        <title>Deep-cultivation of Planctomycetes and their phenomic and genomic characterization uncovers novel biology.</title>
        <authorList>
            <person name="Wiegand S."/>
            <person name="Jogler M."/>
            <person name="Boedeker C."/>
            <person name="Pinto D."/>
            <person name="Vollmers J."/>
            <person name="Rivas-Marin E."/>
            <person name="Kohn T."/>
            <person name="Peeters S.H."/>
            <person name="Heuer A."/>
            <person name="Rast P."/>
            <person name="Oberbeckmann S."/>
            <person name="Bunk B."/>
            <person name="Jeske O."/>
            <person name="Meyerdierks A."/>
            <person name="Storesund J.E."/>
            <person name="Kallscheuer N."/>
            <person name="Luecker S."/>
            <person name="Lage O.M."/>
            <person name="Pohl T."/>
            <person name="Merkel B.J."/>
            <person name="Hornburger P."/>
            <person name="Mueller R.-W."/>
            <person name="Bruemmer F."/>
            <person name="Labrenz M."/>
            <person name="Spormann A.M."/>
            <person name="Op Den Camp H."/>
            <person name="Overmann J."/>
            <person name="Amann R."/>
            <person name="Jetten M.S.M."/>
            <person name="Mascher T."/>
            <person name="Medema M.H."/>
            <person name="Devos D.P."/>
            <person name="Kaster A.-K."/>
            <person name="Ovreas L."/>
            <person name="Rohde M."/>
            <person name="Galperin M.Y."/>
            <person name="Jogler C."/>
        </authorList>
    </citation>
    <scope>NUCLEOTIDE SEQUENCE [LARGE SCALE GENOMIC DNA]</scope>
    <source>
        <strain evidence="3 4">Pla108</strain>
    </source>
</reference>
<dbReference type="Proteomes" id="UP000317421">
    <property type="component" value="Unassembled WGS sequence"/>
</dbReference>
<feature type="region of interest" description="Disordered" evidence="1">
    <location>
        <begin position="275"/>
        <end position="294"/>
    </location>
</feature>
<keyword evidence="2" id="KW-0472">Membrane</keyword>
<organism evidence="3 4">
    <name type="scientific">Botrimarina colliarenosi</name>
    <dbReference type="NCBI Taxonomy" id="2528001"/>
    <lineage>
        <taxon>Bacteria</taxon>
        <taxon>Pseudomonadati</taxon>
        <taxon>Planctomycetota</taxon>
        <taxon>Planctomycetia</taxon>
        <taxon>Pirellulales</taxon>
        <taxon>Lacipirellulaceae</taxon>
        <taxon>Botrimarina</taxon>
    </lineage>
</organism>
<evidence type="ECO:0008006" key="5">
    <source>
        <dbReference type="Google" id="ProtNLM"/>
    </source>
</evidence>